<reference evidence="17" key="1">
    <citation type="journal article" date="2019" name="Int. J. Syst. Evol. Microbiol.">
        <title>The Global Catalogue of Microorganisms (GCM) 10K type strain sequencing project: providing services to taxonomists for standard genome sequencing and annotation.</title>
        <authorList>
            <consortium name="The Broad Institute Genomics Platform"/>
            <consortium name="The Broad Institute Genome Sequencing Center for Infectious Disease"/>
            <person name="Wu L."/>
            <person name="Ma J."/>
        </authorList>
    </citation>
    <scope>NUCLEOTIDE SEQUENCE [LARGE SCALE GENOMIC DNA]</scope>
    <source>
        <strain evidence="17">LMG 29247</strain>
    </source>
</reference>
<dbReference type="Proteomes" id="UP001597304">
    <property type="component" value="Unassembled WGS sequence"/>
</dbReference>
<dbReference type="PANTHER" id="PTHR43097:SF5">
    <property type="entry name" value="GLUTAMATE--TRNA LIGASE"/>
    <property type="match status" value="1"/>
</dbReference>
<comment type="catalytic activity">
    <reaction evidence="9">
        <text>tRNA(Gln) + L-glutamine + ATP = L-glutaminyl-tRNA(Gln) + AMP + diphosphate</text>
        <dbReference type="Rhea" id="RHEA:20121"/>
        <dbReference type="Rhea" id="RHEA-COMP:9662"/>
        <dbReference type="Rhea" id="RHEA-COMP:9681"/>
        <dbReference type="ChEBI" id="CHEBI:30616"/>
        <dbReference type="ChEBI" id="CHEBI:33019"/>
        <dbReference type="ChEBI" id="CHEBI:58359"/>
        <dbReference type="ChEBI" id="CHEBI:78442"/>
        <dbReference type="ChEBI" id="CHEBI:78521"/>
        <dbReference type="ChEBI" id="CHEBI:456215"/>
        <dbReference type="EC" id="6.1.1.18"/>
    </reaction>
</comment>
<sequence>MSSKPSSAGTTPAPADNAAAKPSNFLRHAIEQDLEQGTYAQRRWGGQPGDGPSHAAGMPDPAKVRMRFPPEPNGYLHIGHAKSIWLNFSLAKEYGGVCHLRFDDTNPEKEEQEYVDSIRDTVRWLGWDHHLADDPARPGVAQPHEYFASDYFDFMYRAAEYLVEAGLAYVDEQTPEEMRANRGDFGKPGTDSPFRTRTPAENLARLREMRDGQLPDGAAVLRAKIDMASPNINMRDPTLYRIRRATHHNTGDKWCIYPMYTFAHPIEDALEQITHSVCTLEFEDQRPFYDWLLQKLCEGGLLQSPPPHQYEFGRLNVGHVITSKRKLRQLVEEAHVNGWDDPRMPTLVGLRRRGYTAEALNLFAERSGVTKIGGAWTDYAALEAALRETLDPAVPRAMAVIEPLKLVIDNWADVFGSDTHVDPCQAPVHPHHPEMGQRHFNLGKEVWIERTDYEDVPPKGFFRLFPPQTAADGTVTPGSKVRLKYGYVIECTGAIKDEAGRAISVRATLIKDTKSGTPGADSVKVKGVITWVGAGDAKAAEFRLYDRLFTEEQPDAGGRDFLSVINPNSLTVEQGYVEPSLANAQPEERFQFERHGYFVADRHDHQPGAKLVFNRIAGLKDSWGK</sequence>
<dbReference type="InterPro" id="IPR011035">
    <property type="entry name" value="Ribosomal_bL25/Gln-tRNA_synth"/>
</dbReference>
<dbReference type="SUPFAM" id="SSF50715">
    <property type="entry name" value="Ribosomal protein L25-like"/>
    <property type="match status" value="1"/>
</dbReference>
<evidence type="ECO:0000256" key="1">
    <source>
        <dbReference type="ARBA" id="ARBA00005594"/>
    </source>
</evidence>
<dbReference type="InterPro" id="IPR020058">
    <property type="entry name" value="Glu/Gln-tRNA-synth_Ib_cat-dom"/>
</dbReference>
<dbReference type="RefSeq" id="WP_147911450.1">
    <property type="nucleotide sequence ID" value="NZ_JBHUEJ010000019.1"/>
</dbReference>
<dbReference type="Pfam" id="PF03950">
    <property type="entry name" value="tRNA-synt_1c_C"/>
    <property type="match status" value="1"/>
</dbReference>
<name>A0ABW4KWA4_9BURK</name>
<dbReference type="GO" id="GO:0016874">
    <property type="term" value="F:ligase activity"/>
    <property type="evidence" value="ECO:0007669"/>
    <property type="project" value="UniProtKB-KW"/>
</dbReference>
<dbReference type="InterPro" id="IPR020059">
    <property type="entry name" value="Glu/Gln-tRNA-synth_Ib_codon-bd"/>
</dbReference>
<evidence type="ECO:0000313" key="16">
    <source>
        <dbReference type="EMBL" id="MFD1711056.1"/>
    </source>
</evidence>
<dbReference type="InterPro" id="IPR050132">
    <property type="entry name" value="Gln/Glu-tRNA_Ligase"/>
</dbReference>
<feature type="domain" description="Glutamyl/glutaminyl-tRNA synthetase class Ib catalytic" evidence="13">
    <location>
        <begin position="63"/>
        <end position="391"/>
    </location>
</feature>
<keyword evidence="6 11" id="KW-0067">ATP-binding</keyword>
<keyword evidence="17" id="KW-1185">Reference proteome</keyword>
<evidence type="ECO:0000256" key="11">
    <source>
        <dbReference type="RuleBase" id="RU363037"/>
    </source>
</evidence>
<protein>
    <recommendedName>
        <fullName evidence="2 10">Glutamine--tRNA ligase</fullName>
        <ecNumber evidence="2 10">6.1.1.18</ecNumber>
    </recommendedName>
</protein>
<dbReference type="Gene3D" id="3.40.50.620">
    <property type="entry name" value="HUPs"/>
    <property type="match status" value="1"/>
</dbReference>
<evidence type="ECO:0000256" key="7">
    <source>
        <dbReference type="ARBA" id="ARBA00022917"/>
    </source>
</evidence>
<dbReference type="NCBIfam" id="TIGR00440">
    <property type="entry name" value="glnS"/>
    <property type="match status" value="1"/>
</dbReference>
<evidence type="ECO:0000259" key="15">
    <source>
        <dbReference type="Pfam" id="PF20974"/>
    </source>
</evidence>
<evidence type="ECO:0000256" key="5">
    <source>
        <dbReference type="ARBA" id="ARBA00022741"/>
    </source>
</evidence>
<evidence type="ECO:0000259" key="14">
    <source>
        <dbReference type="Pfam" id="PF03950"/>
    </source>
</evidence>
<evidence type="ECO:0000256" key="6">
    <source>
        <dbReference type="ARBA" id="ARBA00022840"/>
    </source>
</evidence>
<feature type="region of interest" description="Disordered" evidence="12">
    <location>
        <begin position="1"/>
        <end position="66"/>
    </location>
</feature>
<dbReference type="EC" id="6.1.1.18" evidence="2 10"/>
<comment type="caution">
    <text evidence="16">The sequence shown here is derived from an EMBL/GenBank/DDBJ whole genome shotgun (WGS) entry which is preliminary data.</text>
</comment>
<dbReference type="Gene3D" id="2.40.240.10">
    <property type="entry name" value="Ribosomal Protein L25, Chain P"/>
    <property type="match status" value="2"/>
</dbReference>
<dbReference type="EMBL" id="JBHUEJ010000019">
    <property type="protein sequence ID" value="MFD1711056.1"/>
    <property type="molecule type" value="Genomic_DNA"/>
</dbReference>
<feature type="domain" description="tRNA synthetases class I (E and Q) anti-codon binding" evidence="15">
    <location>
        <begin position="528"/>
        <end position="601"/>
    </location>
</feature>
<evidence type="ECO:0000256" key="2">
    <source>
        <dbReference type="ARBA" id="ARBA00012836"/>
    </source>
</evidence>
<evidence type="ECO:0000256" key="12">
    <source>
        <dbReference type="SAM" id="MobiDB-lite"/>
    </source>
</evidence>
<evidence type="ECO:0000256" key="9">
    <source>
        <dbReference type="ARBA" id="ARBA00048270"/>
    </source>
</evidence>
<evidence type="ECO:0000256" key="8">
    <source>
        <dbReference type="ARBA" id="ARBA00023146"/>
    </source>
</evidence>
<evidence type="ECO:0000256" key="4">
    <source>
        <dbReference type="ARBA" id="ARBA00022598"/>
    </source>
</evidence>
<dbReference type="Pfam" id="PF20974">
    <property type="entry name" value="tRNA-synt_1c_C2"/>
    <property type="match status" value="1"/>
</dbReference>
<evidence type="ECO:0000256" key="3">
    <source>
        <dbReference type="ARBA" id="ARBA00022490"/>
    </source>
</evidence>
<gene>
    <name evidence="16" type="ORF">ACFSF0_10590</name>
</gene>
<dbReference type="InterPro" id="IPR001412">
    <property type="entry name" value="aa-tRNA-synth_I_CS"/>
</dbReference>
<dbReference type="InterPro" id="IPR020056">
    <property type="entry name" value="Rbsml_bL25/Gln-tRNA_synth_N"/>
</dbReference>
<dbReference type="Pfam" id="PF00749">
    <property type="entry name" value="tRNA-synt_1c"/>
    <property type="match status" value="1"/>
</dbReference>
<dbReference type="SUPFAM" id="SSF52374">
    <property type="entry name" value="Nucleotidylyl transferase"/>
    <property type="match status" value="1"/>
</dbReference>
<evidence type="ECO:0000256" key="10">
    <source>
        <dbReference type="NCBIfam" id="TIGR00440"/>
    </source>
</evidence>
<dbReference type="NCBIfam" id="NF011291">
    <property type="entry name" value="PRK14703.1"/>
    <property type="match status" value="1"/>
</dbReference>
<organism evidence="16 17">
    <name type="scientific">Ottowia flava</name>
    <dbReference type="NCBI Taxonomy" id="2675430"/>
    <lineage>
        <taxon>Bacteria</taxon>
        <taxon>Pseudomonadati</taxon>
        <taxon>Pseudomonadota</taxon>
        <taxon>Betaproteobacteria</taxon>
        <taxon>Burkholderiales</taxon>
        <taxon>Comamonadaceae</taxon>
        <taxon>Ottowia</taxon>
    </lineage>
</organism>
<dbReference type="PROSITE" id="PS00178">
    <property type="entry name" value="AA_TRNA_LIGASE_I"/>
    <property type="match status" value="1"/>
</dbReference>
<evidence type="ECO:0000313" key="17">
    <source>
        <dbReference type="Proteomes" id="UP001597304"/>
    </source>
</evidence>
<proteinExistence type="inferred from homology"/>
<keyword evidence="8 11" id="KW-0030">Aminoacyl-tRNA synthetase</keyword>
<feature type="domain" description="Glutamyl/glutaminyl-tRNA synthetase class Ib anti-codon binding" evidence="14">
    <location>
        <begin position="395"/>
        <end position="509"/>
    </location>
</feature>
<keyword evidence="5 11" id="KW-0547">Nucleotide-binding</keyword>
<keyword evidence="3" id="KW-0963">Cytoplasm</keyword>
<dbReference type="InterPro" id="IPR004514">
    <property type="entry name" value="Gln-tRNA-synth"/>
</dbReference>
<keyword evidence="7 11" id="KW-0648">Protein biosynthesis</keyword>
<dbReference type="PRINTS" id="PR00987">
    <property type="entry name" value="TRNASYNTHGLU"/>
</dbReference>
<dbReference type="InterPro" id="IPR049437">
    <property type="entry name" value="tRNA-synt_1c_C2"/>
</dbReference>
<comment type="similarity">
    <text evidence="1 11">Belongs to the class-I aminoacyl-tRNA synthetase family.</text>
</comment>
<dbReference type="InterPro" id="IPR000924">
    <property type="entry name" value="Glu/Gln-tRNA-synth"/>
</dbReference>
<accession>A0ABW4KWA4</accession>
<dbReference type="PANTHER" id="PTHR43097">
    <property type="entry name" value="GLUTAMINE-TRNA LIGASE"/>
    <property type="match status" value="1"/>
</dbReference>
<keyword evidence="4 11" id="KW-0436">Ligase</keyword>
<dbReference type="InterPro" id="IPR014729">
    <property type="entry name" value="Rossmann-like_a/b/a_fold"/>
</dbReference>
<feature type="compositionally biased region" description="Polar residues" evidence="12">
    <location>
        <begin position="1"/>
        <end position="10"/>
    </location>
</feature>
<evidence type="ECO:0000259" key="13">
    <source>
        <dbReference type="Pfam" id="PF00749"/>
    </source>
</evidence>